<keyword evidence="2" id="KW-1185">Reference proteome</keyword>
<evidence type="ECO:0000313" key="1">
    <source>
        <dbReference type="EMBL" id="TKR72290.1"/>
    </source>
</evidence>
<protein>
    <submittedName>
        <fullName evidence="1">Uncharacterized protein</fullName>
    </submittedName>
</protein>
<dbReference type="AlphaFoldDB" id="A0A4U5MRK9"/>
<evidence type="ECO:0000313" key="2">
    <source>
        <dbReference type="Proteomes" id="UP000298663"/>
    </source>
</evidence>
<gene>
    <name evidence="1" type="ORF">L596_019762</name>
</gene>
<proteinExistence type="predicted"/>
<dbReference type="Proteomes" id="UP000298663">
    <property type="component" value="Unassembled WGS sequence"/>
</dbReference>
<name>A0A4U5MRK9_STECR</name>
<sequence>MIFRIGDTVFPNVQGSIVLVHYCVILQLRDEQLSIANRYNYLHWIYLKFDGVAPSLDTSMTHSSNCVSRQVKIEQKFNMEIEGFRNQRN</sequence>
<comment type="caution">
    <text evidence="1">The sequence shown here is derived from an EMBL/GenBank/DDBJ whole genome shotgun (WGS) entry which is preliminary data.</text>
</comment>
<reference evidence="1 2" key="2">
    <citation type="journal article" date="2019" name="G3 (Bethesda)">
        <title>Hybrid Assembly of the Genome of the Entomopathogenic Nematode Steinernema carpocapsae Identifies the X-Chromosome.</title>
        <authorList>
            <person name="Serra L."/>
            <person name="Macchietto M."/>
            <person name="Macias-Munoz A."/>
            <person name="McGill C.J."/>
            <person name="Rodriguez I.M."/>
            <person name="Rodriguez B."/>
            <person name="Murad R."/>
            <person name="Mortazavi A."/>
        </authorList>
    </citation>
    <scope>NUCLEOTIDE SEQUENCE [LARGE SCALE GENOMIC DNA]</scope>
    <source>
        <strain evidence="1 2">ALL</strain>
    </source>
</reference>
<organism evidence="1 2">
    <name type="scientific">Steinernema carpocapsae</name>
    <name type="common">Entomopathogenic nematode</name>
    <dbReference type="NCBI Taxonomy" id="34508"/>
    <lineage>
        <taxon>Eukaryota</taxon>
        <taxon>Metazoa</taxon>
        <taxon>Ecdysozoa</taxon>
        <taxon>Nematoda</taxon>
        <taxon>Chromadorea</taxon>
        <taxon>Rhabditida</taxon>
        <taxon>Tylenchina</taxon>
        <taxon>Panagrolaimomorpha</taxon>
        <taxon>Strongyloidoidea</taxon>
        <taxon>Steinernematidae</taxon>
        <taxon>Steinernema</taxon>
    </lineage>
</organism>
<accession>A0A4U5MRK9</accession>
<reference evidence="1 2" key="1">
    <citation type="journal article" date="2015" name="Genome Biol.">
        <title>Comparative genomics of Steinernema reveals deeply conserved gene regulatory networks.</title>
        <authorList>
            <person name="Dillman A.R."/>
            <person name="Macchietto M."/>
            <person name="Porter C.F."/>
            <person name="Rogers A."/>
            <person name="Williams B."/>
            <person name="Antoshechkin I."/>
            <person name="Lee M.M."/>
            <person name="Goodwin Z."/>
            <person name="Lu X."/>
            <person name="Lewis E.E."/>
            <person name="Goodrich-Blair H."/>
            <person name="Stock S.P."/>
            <person name="Adams B.J."/>
            <person name="Sternberg P.W."/>
            <person name="Mortazavi A."/>
        </authorList>
    </citation>
    <scope>NUCLEOTIDE SEQUENCE [LARGE SCALE GENOMIC DNA]</scope>
    <source>
        <strain evidence="1 2">ALL</strain>
    </source>
</reference>
<dbReference type="EMBL" id="AZBU02000006">
    <property type="protein sequence ID" value="TKR72290.1"/>
    <property type="molecule type" value="Genomic_DNA"/>
</dbReference>